<evidence type="ECO:0000256" key="3">
    <source>
        <dbReference type="ARBA" id="ARBA00009014"/>
    </source>
</evidence>
<evidence type="ECO:0000313" key="13">
    <source>
        <dbReference type="EMBL" id="MTW10496.1"/>
    </source>
</evidence>
<evidence type="ECO:0000313" key="14">
    <source>
        <dbReference type="Proteomes" id="UP000472320"/>
    </source>
</evidence>
<comment type="catalytic activity">
    <reaction evidence="10 11">
        <text>nicotinate beta-D-ribonucleotide + ATP + H(+) = deamido-NAD(+) + diphosphate</text>
        <dbReference type="Rhea" id="RHEA:22860"/>
        <dbReference type="ChEBI" id="CHEBI:15378"/>
        <dbReference type="ChEBI" id="CHEBI:30616"/>
        <dbReference type="ChEBI" id="CHEBI:33019"/>
        <dbReference type="ChEBI" id="CHEBI:57502"/>
        <dbReference type="ChEBI" id="CHEBI:58437"/>
        <dbReference type="EC" id="2.7.7.18"/>
    </reaction>
</comment>
<evidence type="ECO:0000256" key="8">
    <source>
        <dbReference type="ARBA" id="ARBA00022840"/>
    </source>
</evidence>
<organism evidence="13 14">
    <name type="scientific">Massilia eburnea</name>
    <dbReference type="NCBI Taxonomy" id="1776165"/>
    <lineage>
        <taxon>Bacteria</taxon>
        <taxon>Pseudomonadati</taxon>
        <taxon>Pseudomonadota</taxon>
        <taxon>Betaproteobacteria</taxon>
        <taxon>Burkholderiales</taxon>
        <taxon>Oxalobacteraceae</taxon>
        <taxon>Telluria group</taxon>
        <taxon>Massilia</taxon>
    </lineage>
</organism>
<dbReference type="OrthoDB" id="5295945at2"/>
<dbReference type="PANTHER" id="PTHR39321:SF3">
    <property type="entry name" value="PHOSPHOPANTETHEINE ADENYLYLTRANSFERASE"/>
    <property type="match status" value="1"/>
</dbReference>
<dbReference type="GO" id="GO:0009435">
    <property type="term" value="P:NAD+ biosynthetic process"/>
    <property type="evidence" value="ECO:0007669"/>
    <property type="project" value="UniProtKB-UniRule"/>
</dbReference>
<proteinExistence type="inferred from homology"/>
<evidence type="ECO:0000256" key="1">
    <source>
        <dbReference type="ARBA" id="ARBA00002324"/>
    </source>
</evidence>
<keyword evidence="14" id="KW-1185">Reference proteome</keyword>
<dbReference type="UniPathway" id="UPA00253">
    <property type="reaction ID" value="UER00332"/>
</dbReference>
<sequence length="244" mass="26598">MALRLASGRRQRGSGADYRLPPAPRLAGRVKRCIALLGGSFDPVHNGHIALGKLFAEKLKADALLVIPALPWQKGALVATPQQRVDMLNLAFQGLPCPVTIDWQELARGSATYTIETLRAIRADVGPDVSLAFLMGADQLQRLNTWHEWRNLFGLAHFCVAARPGFELDDAHVPAEVAAEFQRRLATPDQVRNTPAGRTMLAADMAVDISATAIRAALQRGDGANSLIPPVVLDYIEQHNLYKN</sequence>
<evidence type="ECO:0000256" key="5">
    <source>
        <dbReference type="ARBA" id="ARBA00022679"/>
    </source>
</evidence>
<dbReference type="EMBL" id="WNKX01000004">
    <property type="protein sequence ID" value="MTW10496.1"/>
    <property type="molecule type" value="Genomic_DNA"/>
</dbReference>
<evidence type="ECO:0000256" key="7">
    <source>
        <dbReference type="ARBA" id="ARBA00022741"/>
    </source>
</evidence>
<comment type="pathway">
    <text evidence="2 11">Cofactor biosynthesis; NAD(+) biosynthesis; deamido-NAD(+) from nicotinate D-ribonucleotide: step 1/1.</text>
</comment>
<keyword evidence="8 11" id="KW-0067">ATP-binding</keyword>
<dbReference type="NCBIfam" id="TIGR00482">
    <property type="entry name" value="nicotinate (nicotinamide) nucleotide adenylyltransferase"/>
    <property type="match status" value="1"/>
</dbReference>
<reference evidence="13 14" key="1">
    <citation type="submission" date="2019-11" db="EMBL/GenBank/DDBJ databases">
        <title>Type strains purchased from KCTC, JCM and DSMZ.</title>
        <authorList>
            <person name="Lu H."/>
        </authorList>
    </citation>
    <scope>NUCLEOTIDE SEQUENCE [LARGE SCALE GENOMIC DNA]</scope>
    <source>
        <strain evidence="13 14">JCM 31587</strain>
    </source>
</reference>
<keyword evidence="6 11" id="KW-0548">Nucleotidyltransferase</keyword>
<dbReference type="GO" id="GO:0004515">
    <property type="term" value="F:nicotinate-nucleotide adenylyltransferase activity"/>
    <property type="evidence" value="ECO:0007669"/>
    <property type="project" value="UniProtKB-UniRule"/>
</dbReference>
<keyword evidence="9 11" id="KW-0520">NAD</keyword>
<dbReference type="Pfam" id="PF01467">
    <property type="entry name" value="CTP_transf_like"/>
    <property type="match status" value="1"/>
</dbReference>
<comment type="similarity">
    <text evidence="3 11">Belongs to the NadD family.</text>
</comment>
<protein>
    <recommendedName>
        <fullName evidence="11">Probable nicotinate-nucleotide adenylyltransferase</fullName>
        <ecNumber evidence="11">2.7.7.18</ecNumber>
    </recommendedName>
    <alternativeName>
        <fullName evidence="11">Deamido-NAD(+) diphosphorylase</fullName>
    </alternativeName>
    <alternativeName>
        <fullName evidence="11">Deamido-NAD(+) pyrophosphorylase</fullName>
    </alternativeName>
    <alternativeName>
        <fullName evidence="11">Nicotinate mononucleotide adenylyltransferase</fullName>
        <shortName evidence="11">NaMN adenylyltransferase</shortName>
    </alternativeName>
</protein>
<evidence type="ECO:0000256" key="10">
    <source>
        <dbReference type="ARBA" id="ARBA00048721"/>
    </source>
</evidence>
<gene>
    <name evidence="11" type="primary">nadD</name>
    <name evidence="13" type="ORF">GM658_07750</name>
</gene>
<dbReference type="GO" id="GO:0005524">
    <property type="term" value="F:ATP binding"/>
    <property type="evidence" value="ECO:0007669"/>
    <property type="project" value="UniProtKB-KW"/>
</dbReference>
<evidence type="ECO:0000256" key="11">
    <source>
        <dbReference type="HAMAP-Rule" id="MF_00244"/>
    </source>
</evidence>
<dbReference type="NCBIfam" id="NF005410">
    <property type="entry name" value="PRK06973.1"/>
    <property type="match status" value="1"/>
</dbReference>
<dbReference type="NCBIfam" id="TIGR00125">
    <property type="entry name" value="cyt_tran_rel"/>
    <property type="match status" value="1"/>
</dbReference>
<dbReference type="Proteomes" id="UP000472320">
    <property type="component" value="Unassembled WGS sequence"/>
</dbReference>
<name>A0A6L6QFQ4_9BURK</name>
<comment type="function">
    <text evidence="1 11">Catalyzes the reversible adenylation of nicotinate mononucleotide (NaMN) to nicotinic acid adenine dinucleotide (NaAD).</text>
</comment>
<dbReference type="SUPFAM" id="SSF52374">
    <property type="entry name" value="Nucleotidylyl transferase"/>
    <property type="match status" value="1"/>
</dbReference>
<accession>A0A6L6QFQ4</accession>
<dbReference type="EC" id="2.7.7.18" evidence="11"/>
<dbReference type="PANTHER" id="PTHR39321">
    <property type="entry name" value="NICOTINATE-NUCLEOTIDE ADENYLYLTRANSFERASE-RELATED"/>
    <property type="match status" value="1"/>
</dbReference>
<feature type="domain" description="Cytidyltransferase-like" evidence="12">
    <location>
        <begin position="36"/>
        <end position="216"/>
    </location>
</feature>
<keyword evidence="7 11" id="KW-0547">Nucleotide-binding</keyword>
<dbReference type="HAMAP" id="MF_00244">
    <property type="entry name" value="NaMN_adenylyltr"/>
    <property type="match status" value="1"/>
</dbReference>
<dbReference type="NCBIfam" id="NF000839">
    <property type="entry name" value="PRK00071.1-1"/>
    <property type="match status" value="1"/>
</dbReference>
<evidence type="ECO:0000256" key="9">
    <source>
        <dbReference type="ARBA" id="ARBA00023027"/>
    </source>
</evidence>
<evidence type="ECO:0000256" key="2">
    <source>
        <dbReference type="ARBA" id="ARBA00005019"/>
    </source>
</evidence>
<dbReference type="InterPro" id="IPR004821">
    <property type="entry name" value="Cyt_trans-like"/>
</dbReference>
<dbReference type="InterPro" id="IPR014729">
    <property type="entry name" value="Rossmann-like_a/b/a_fold"/>
</dbReference>
<keyword evidence="5 11" id="KW-0808">Transferase</keyword>
<keyword evidence="4 11" id="KW-0662">Pyridine nucleotide biosynthesis</keyword>
<dbReference type="InterPro" id="IPR005248">
    <property type="entry name" value="NadD/NMNAT"/>
</dbReference>
<dbReference type="AlphaFoldDB" id="A0A6L6QFQ4"/>
<evidence type="ECO:0000256" key="6">
    <source>
        <dbReference type="ARBA" id="ARBA00022695"/>
    </source>
</evidence>
<comment type="caution">
    <text evidence="13">The sequence shown here is derived from an EMBL/GenBank/DDBJ whole genome shotgun (WGS) entry which is preliminary data.</text>
</comment>
<evidence type="ECO:0000259" key="12">
    <source>
        <dbReference type="Pfam" id="PF01467"/>
    </source>
</evidence>
<dbReference type="Gene3D" id="3.40.50.620">
    <property type="entry name" value="HUPs"/>
    <property type="match status" value="1"/>
</dbReference>
<evidence type="ECO:0000256" key="4">
    <source>
        <dbReference type="ARBA" id="ARBA00022642"/>
    </source>
</evidence>
<dbReference type="CDD" id="cd02165">
    <property type="entry name" value="NMNAT"/>
    <property type="match status" value="1"/>
</dbReference>